<evidence type="ECO:0000256" key="1">
    <source>
        <dbReference type="ARBA" id="ARBA00004123"/>
    </source>
</evidence>
<evidence type="ECO:0000313" key="8">
    <source>
        <dbReference type="EMBL" id="TFJ82668.1"/>
    </source>
</evidence>
<dbReference type="CDD" id="cd07978">
    <property type="entry name" value="HFD_TAF13"/>
    <property type="match status" value="1"/>
</dbReference>
<protein>
    <recommendedName>
        <fullName evidence="6">Transcription initiation factor TFIID subunit 13</fullName>
    </recommendedName>
</protein>
<dbReference type="PANTHER" id="PTHR11380">
    <property type="entry name" value="TRANSCRIPTION INITIATION FACTOR TFIID/SUPT3-RELATED"/>
    <property type="match status" value="1"/>
</dbReference>
<accession>A0A4D9D1Y5</accession>
<dbReference type="PANTHER" id="PTHR11380:SF5">
    <property type="entry name" value="TRANSCRIPTION INITIATION FACTOR TFIID SUBUNIT 13"/>
    <property type="match status" value="1"/>
</dbReference>
<dbReference type="OrthoDB" id="185551at2759"/>
<evidence type="ECO:0000256" key="2">
    <source>
        <dbReference type="ARBA" id="ARBA00023015"/>
    </source>
</evidence>
<dbReference type="GO" id="GO:0005634">
    <property type="term" value="C:nucleus"/>
    <property type="evidence" value="ECO:0007669"/>
    <property type="project" value="UniProtKB-SubCell"/>
</dbReference>
<dbReference type="GO" id="GO:0006366">
    <property type="term" value="P:transcription by RNA polymerase II"/>
    <property type="evidence" value="ECO:0007669"/>
    <property type="project" value="InterPro"/>
</dbReference>
<dbReference type="InterPro" id="IPR003195">
    <property type="entry name" value="TFIID_TAF13"/>
</dbReference>
<dbReference type="InterPro" id="IPR009072">
    <property type="entry name" value="Histone-fold"/>
</dbReference>
<evidence type="ECO:0000256" key="4">
    <source>
        <dbReference type="ARBA" id="ARBA00023242"/>
    </source>
</evidence>
<evidence type="ECO:0000256" key="6">
    <source>
        <dbReference type="ARBA" id="ARBA00040136"/>
    </source>
</evidence>
<keyword evidence="9" id="KW-1185">Reference proteome</keyword>
<sequence length="120" mass="13823">MAGRNAHSSSSIPPQAVAASKQGKGLRNDLVKMVYGYGDEKQPMQESIDLLDDLVKEYLEEMCRQACEVARLGRRDVQTSDFIFLIRKDVRRYKRMKDLLEADEELRDARDPKVKKMTET</sequence>
<reference evidence="8 9" key="1">
    <citation type="submission" date="2019-01" db="EMBL/GenBank/DDBJ databases">
        <title>Nuclear Genome Assembly of the Microalgal Biofuel strain Nannochloropsis salina CCMP1776.</title>
        <authorList>
            <person name="Hovde B."/>
        </authorList>
    </citation>
    <scope>NUCLEOTIDE SEQUENCE [LARGE SCALE GENOMIC DNA]</scope>
    <source>
        <strain evidence="8 9">CCMP1776</strain>
    </source>
</reference>
<comment type="subcellular location">
    <subcellularLocation>
        <location evidence="1">Nucleus</location>
    </subcellularLocation>
</comment>
<evidence type="ECO:0000256" key="3">
    <source>
        <dbReference type="ARBA" id="ARBA00023163"/>
    </source>
</evidence>
<name>A0A4D9D1Y5_9STRA</name>
<keyword evidence="4" id="KW-0539">Nucleus</keyword>
<gene>
    <name evidence="8" type="ORF">NSK_006092</name>
</gene>
<dbReference type="GO" id="GO:0046982">
    <property type="term" value="F:protein heterodimerization activity"/>
    <property type="evidence" value="ECO:0007669"/>
    <property type="project" value="InterPro"/>
</dbReference>
<dbReference type="Gene3D" id="1.10.20.10">
    <property type="entry name" value="Histone, subunit A"/>
    <property type="match status" value="1"/>
</dbReference>
<dbReference type="SUPFAM" id="SSF47113">
    <property type="entry name" value="Histone-fold"/>
    <property type="match status" value="1"/>
</dbReference>
<keyword evidence="2" id="KW-0805">Transcription regulation</keyword>
<feature type="compositionally biased region" description="Polar residues" evidence="7">
    <location>
        <begin position="1"/>
        <end position="13"/>
    </location>
</feature>
<dbReference type="Proteomes" id="UP000355283">
    <property type="component" value="Unassembled WGS sequence"/>
</dbReference>
<keyword evidence="3" id="KW-0804">Transcription</keyword>
<organism evidence="8 9">
    <name type="scientific">Nannochloropsis salina CCMP1776</name>
    <dbReference type="NCBI Taxonomy" id="1027361"/>
    <lineage>
        <taxon>Eukaryota</taxon>
        <taxon>Sar</taxon>
        <taxon>Stramenopiles</taxon>
        <taxon>Ochrophyta</taxon>
        <taxon>Eustigmatophyceae</taxon>
        <taxon>Eustigmatales</taxon>
        <taxon>Monodopsidaceae</taxon>
        <taxon>Microchloropsis</taxon>
        <taxon>Microchloropsis salina</taxon>
    </lineage>
</organism>
<evidence type="ECO:0000256" key="5">
    <source>
        <dbReference type="ARBA" id="ARBA00038392"/>
    </source>
</evidence>
<comment type="similarity">
    <text evidence="5">Belongs to the TAF13 family.</text>
</comment>
<evidence type="ECO:0000256" key="7">
    <source>
        <dbReference type="SAM" id="MobiDB-lite"/>
    </source>
</evidence>
<dbReference type="EMBL" id="SDOX01000096">
    <property type="protein sequence ID" value="TFJ82668.1"/>
    <property type="molecule type" value="Genomic_DNA"/>
</dbReference>
<proteinExistence type="inferred from homology"/>
<dbReference type="Pfam" id="PF02269">
    <property type="entry name" value="TFIID-18kDa"/>
    <property type="match status" value="1"/>
</dbReference>
<dbReference type="AlphaFoldDB" id="A0A4D9D1Y5"/>
<feature type="region of interest" description="Disordered" evidence="7">
    <location>
        <begin position="1"/>
        <end position="24"/>
    </location>
</feature>
<comment type="caution">
    <text evidence="8">The sequence shown here is derived from an EMBL/GenBank/DDBJ whole genome shotgun (WGS) entry which is preliminary data.</text>
</comment>
<evidence type="ECO:0000313" key="9">
    <source>
        <dbReference type="Proteomes" id="UP000355283"/>
    </source>
</evidence>